<keyword evidence="3" id="KW-1185">Reference proteome</keyword>
<accession>A0A835GB97</accession>
<evidence type="ECO:0000256" key="1">
    <source>
        <dbReference type="SAM" id="Phobius"/>
    </source>
</evidence>
<sequence>MKAVLHLLRLGNTRIVVYRFKENVLESNPVNIFAVGAQRFDVFKDADLFEDMVESIDELKERLSVMKKMMEERKAAGTGTKELFQGQATSLQGTTMIDGNFLSFVFGGSLFVIISVSVYAFYNLYHAVLKKFPSTHTEL</sequence>
<feature type="transmembrane region" description="Helical" evidence="1">
    <location>
        <begin position="101"/>
        <end position="122"/>
    </location>
</feature>
<dbReference type="EMBL" id="JACKWZ010000155">
    <property type="protein sequence ID" value="KAF9413567.1"/>
    <property type="molecule type" value="Genomic_DNA"/>
</dbReference>
<dbReference type="AlphaFoldDB" id="A0A835GB97"/>
<evidence type="ECO:0000313" key="2">
    <source>
        <dbReference type="EMBL" id="KAF9413567.1"/>
    </source>
</evidence>
<reference evidence="2" key="1">
    <citation type="submission" date="2020-08" db="EMBL/GenBank/DDBJ databases">
        <title>Spodoptera exigua strain:BAW_Kor-Di-RS1 Genome sequencing and assembly.</title>
        <authorList>
            <person name="Kim J."/>
            <person name="Nam H.Y."/>
            <person name="Kwon M."/>
            <person name="Choi J.H."/>
            <person name="Cho S.R."/>
            <person name="Kim G.-H."/>
        </authorList>
    </citation>
    <scope>NUCLEOTIDE SEQUENCE</scope>
    <source>
        <strain evidence="2">BAW_Kor-Di-RS1</strain>
        <tissue evidence="2">Whole-body</tissue>
    </source>
</reference>
<evidence type="ECO:0000313" key="3">
    <source>
        <dbReference type="Proteomes" id="UP000648187"/>
    </source>
</evidence>
<gene>
    <name evidence="2" type="ORF">HW555_008269</name>
</gene>
<dbReference type="Proteomes" id="UP000648187">
    <property type="component" value="Unassembled WGS sequence"/>
</dbReference>
<keyword evidence="1" id="KW-1133">Transmembrane helix</keyword>
<comment type="caution">
    <text evidence="2">The sequence shown here is derived from an EMBL/GenBank/DDBJ whole genome shotgun (WGS) entry which is preliminary data.</text>
</comment>
<keyword evidence="1" id="KW-0812">Transmembrane</keyword>
<organism evidence="2 3">
    <name type="scientific">Spodoptera exigua</name>
    <name type="common">Beet armyworm</name>
    <name type="synonym">Noctua fulgens</name>
    <dbReference type="NCBI Taxonomy" id="7107"/>
    <lineage>
        <taxon>Eukaryota</taxon>
        <taxon>Metazoa</taxon>
        <taxon>Ecdysozoa</taxon>
        <taxon>Arthropoda</taxon>
        <taxon>Hexapoda</taxon>
        <taxon>Insecta</taxon>
        <taxon>Pterygota</taxon>
        <taxon>Neoptera</taxon>
        <taxon>Endopterygota</taxon>
        <taxon>Lepidoptera</taxon>
        <taxon>Glossata</taxon>
        <taxon>Ditrysia</taxon>
        <taxon>Noctuoidea</taxon>
        <taxon>Noctuidae</taxon>
        <taxon>Amphipyrinae</taxon>
        <taxon>Spodoptera</taxon>
    </lineage>
</organism>
<name>A0A835GB97_SPOEX</name>
<proteinExistence type="predicted"/>
<protein>
    <submittedName>
        <fullName evidence="2">Uncharacterized protein</fullName>
    </submittedName>
</protein>
<keyword evidence="1" id="KW-0472">Membrane</keyword>